<proteinExistence type="predicted"/>
<organism evidence="2 3">
    <name type="scientific">Streptomyces pristinaespiralis (strain ATCC 25486 / DSM 40338 / CBS 914.69 / JCM 4507 / KCC S-0507 / NBRC 13074 / NRRL 2958 / 5647)</name>
    <dbReference type="NCBI Taxonomy" id="457429"/>
    <lineage>
        <taxon>Bacteria</taxon>
        <taxon>Bacillati</taxon>
        <taxon>Actinomycetota</taxon>
        <taxon>Actinomycetes</taxon>
        <taxon>Kitasatosporales</taxon>
        <taxon>Streptomycetaceae</taxon>
        <taxon>Streptomyces</taxon>
    </lineage>
</organism>
<sequence>MTDMASNRIDLSTAAWRKSTYSNGDGGNCVEVCDAHTGIVPVRDSKLPHGPVLTLTAPAWTSFVTFLKSATV</sequence>
<feature type="domain" description="DUF397" evidence="1">
    <location>
        <begin position="14"/>
        <end position="68"/>
    </location>
</feature>
<dbReference type="HOGENOM" id="CLU_131550_2_0_11"/>
<dbReference type="Proteomes" id="UP000002805">
    <property type="component" value="Chromosome"/>
</dbReference>
<reference evidence="3" key="2">
    <citation type="submission" date="2009-10" db="EMBL/GenBank/DDBJ databases">
        <title>The genome sequence of Streptomyces pristinaespiralis strain ATCC 25486.</title>
        <authorList>
            <consortium name="The Broad Institute Genome Sequencing Platform"/>
            <consortium name="Broad Institute Microbial Sequencing Center"/>
            <person name="Fischbach M."/>
            <person name="Godfrey P."/>
            <person name="Ward D."/>
            <person name="Young S."/>
            <person name="Zeng Q."/>
            <person name="Koehrsen M."/>
            <person name="Alvarado L."/>
            <person name="Berlin A.M."/>
            <person name="Bochicchio J."/>
            <person name="Borenstein D."/>
            <person name="Chapman S.B."/>
            <person name="Chen Z."/>
            <person name="Engels R."/>
            <person name="Freedman E."/>
            <person name="Gellesch M."/>
            <person name="Goldberg J."/>
            <person name="Griggs A."/>
            <person name="Gujja S."/>
            <person name="Heilman E.R."/>
            <person name="Heiman D.I."/>
            <person name="Hepburn T.A."/>
            <person name="Howarth C."/>
            <person name="Jen D."/>
            <person name="Larson L."/>
            <person name="Lewis B."/>
            <person name="Mehta T."/>
            <person name="Park D."/>
            <person name="Pearson M."/>
            <person name="Richards J."/>
            <person name="Roberts A."/>
            <person name="Saif S."/>
            <person name="Shea T.D."/>
            <person name="Shenoy N."/>
            <person name="Sisk P."/>
            <person name="Stolte C."/>
            <person name="Sykes S.N."/>
            <person name="Thomson T."/>
            <person name="Walk T."/>
            <person name="White J."/>
            <person name="Yandava C."/>
            <person name="Straight P."/>
            <person name="Clardy J."/>
            <person name="Hung D."/>
            <person name="Kolter R."/>
            <person name="Mekalanos J."/>
            <person name="Walker S."/>
            <person name="Walsh C.T."/>
            <person name="Wieland-Brown L.C."/>
            <person name="Haas B."/>
            <person name="Nusbaum C."/>
            <person name="Birren B."/>
        </authorList>
    </citation>
    <scope>NUCLEOTIDE SEQUENCE [LARGE SCALE GENOMIC DNA]</scope>
    <source>
        <strain evidence="3">ATCC 25486 / DSM 40338 / CBS 914.69 / JCM 4507 / NBRC 13074 / NRRL 2958 / 5647</strain>
    </source>
</reference>
<dbReference type="EMBL" id="CM000950">
    <property type="protein sequence ID" value="EDY61979.1"/>
    <property type="molecule type" value="Genomic_DNA"/>
</dbReference>
<accession>B5H568</accession>
<evidence type="ECO:0000259" key="1">
    <source>
        <dbReference type="Pfam" id="PF04149"/>
    </source>
</evidence>
<keyword evidence="3" id="KW-1185">Reference proteome</keyword>
<dbReference type="InterPro" id="IPR007278">
    <property type="entry name" value="DUF397"/>
</dbReference>
<gene>
    <name evidence="2" type="ORF">SSDG_00295</name>
</gene>
<name>B5H568_STRE2</name>
<reference evidence="3" key="1">
    <citation type="submission" date="2008-02" db="EMBL/GenBank/DDBJ databases">
        <authorList>
            <consortium name="The Broad Institute Genome Sequencing Platform"/>
            <person name="Fischbach M."/>
            <person name="Ward D."/>
            <person name="Young S."/>
            <person name="Jaffe D."/>
            <person name="Gnerre S."/>
            <person name="Berlin A."/>
            <person name="Heiman D."/>
            <person name="Hepburn T."/>
            <person name="Sykes S."/>
            <person name="Alvarado L."/>
            <person name="Kodira C.D."/>
            <person name="Straight P."/>
            <person name="Clardy J."/>
            <person name="Hung D."/>
            <person name="Kolter R."/>
            <person name="Mekalanos J."/>
            <person name="Walker S."/>
            <person name="Walsh C.T."/>
            <person name="Lander E."/>
            <person name="Galagan J."/>
            <person name="Nusbaum C."/>
            <person name="Birren B."/>
        </authorList>
    </citation>
    <scope>NUCLEOTIDE SEQUENCE [LARGE SCALE GENOMIC DNA]</scope>
    <source>
        <strain evidence="3">ATCC 25486 / DSM 40338 / CBS 914.69 / JCM 4507 / NBRC 13074 / NRRL 2958 / 5647</strain>
    </source>
</reference>
<evidence type="ECO:0000313" key="3">
    <source>
        <dbReference type="Proteomes" id="UP000002805"/>
    </source>
</evidence>
<dbReference type="Pfam" id="PF04149">
    <property type="entry name" value="DUF397"/>
    <property type="match status" value="1"/>
</dbReference>
<dbReference type="AlphaFoldDB" id="B5H568"/>
<evidence type="ECO:0000313" key="2">
    <source>
        <dbReference type="EMBL" id="EDY61979.1"/>
    </source>
</evidence>
<protein>
    <submittedName>
        <fullName evidence="2">Regulatory protein</fullName>
    </submittedName>
</protein>